<keyword evidence="6" id="KW-0479">Metal-binding</keyword>
<dbReference type="InterPro" id="IPR007865">
    <property type="entry name" value="Aminopep_P_N"/>
</dbReference>
<evidence type="ECO:0000256" key="9">
    <source>
        <dbReference type="ARBA" id="ARBA00023211"/>
    </source>
</evidence>
<keyword evidence="14" id="KW-0031">Aminopeptidase</keyword>
<comment type="cofactor">
    <cofactor evidence="2">
        <name>Mn(2+)</name>
        <dbReference type="ChEBI" id="CHEBI:29035"/>
    </cofactor>
</comment>
<gene>
    <name evidence="14" type="ORF">NT02SARS_0048</name>
</gene>
<sequence length="430" mass="48641">MHNIYKQRREELIGKLPRNSSILIPGADTVYRNSDSSFAFRQESSFYYFSGFSEAGSLMLISNINNEIKSTIFVPEKDKTKEIWDGFRYGPKGAVETFLFDHAFTNQETEEILPDLIHGSEKLYFAFGKKAGFDEQVIKWVKKANSKDRHAQNINLIDASSLIGNMRLIKDEDEINIIKKACDISANAHIEAMRHVKPGMNEQELEAFYLYNFAKDGGRFAAYTPIVAGGANACVLHYVKNDEELKDQKLLLVDAGCEYEMYASDITRTYPVGGKFTEEQLAIYKIVLEAHKESINQVKIGNNIMDAQHKSEEVILKGLIEIGILEGEYEDLMSKGAHKEFYMHKVGHWLGLDVHDAGDYTEEDDHMKYKAGMITTIEPGIYIGEDANVDEKWKGIGVRIEDDILVTNEGNENLTSKVPVDPHEIEALMA</sequence>
<dbReference type="EC" id="3.4.11.9" evidence="4"/>
<evidence type="ECO:0000256" key="7">
    <source>
        <dbReference type="ARBA" id="ARBA00022801"/>
    </source>
</evidence>
<evidence type="ECO:0000256" key="2">
    <source>
        <dbReference type="ARBA" id="ARBA00001936"/>
    </source>
</evidence>
<dbReference type="AlphaFoldDB" id="J4KT18"/>
<comment type="similarity">
    <text evidence="3">Belongs to the peptidase M24B family.</text>
</comment>
<proteinExistence type="inferred from homology"/>
<evidence type="ECO:0000259" key="13">
    <source>
        <dbReference type="SMART" id="SM01011"/>
    </source>
</evidence>
<evidence type="ECO:0000256" key="11">
    <source>
        <dbReference type="ARBA" id="ARBA00075356"/>
    </source>
</evidence>
<comment type="catalytic activity">
    <reaction evidence="1">
        <text>Release of any N-terminal amino acid, including proline, that is linked to proline, even from a dipeptide or tripeptide.</text>
        <dbReference type="EC" id="3.4.11.9"/>
    </reaction>
</comment>
<evidence type="ECO:0000256" key="4">
    <source>
        <dbReference type="ARBA" id="ARBA00012574"/>
    </source>
</evidence>
<evidence type="ECO:0000313" key="14">
    <source>
        <dbReference type="EMBL" id="EJP73679.1"/>
    </source>
</evidence>
<keyword evidence="9" id="KW-0464">Manganese</keyword>
<dbReference type="CDD" id="cd01087">
    <property type="entry name" value="Prolidase"/>
    <property type="match status" value="1"/>
</dbReference>
<evidence type="ECO:0000256" key="12">
    <source>
        <dbReference type="ARBA" id="ARBA00081411"/>
    </source>
</evidence>
<name>J4KT18_9GAMM</name>
<dbReference type="GO" id="GO:0030145">
    <property type="term" value="F:manganese ion binding"/>
    <property type="evidence" value="ECO:0007669"/>
    <property type="project" value="InterPro"/>
</dbReference>
<dbReference type="FunFam" id="3.90.230.10:FF:000002">
    <property type="entry name" value="Xaa-Pro aminopeptidase 3"/>
    <property type="match status" value="1"/>
</dbReference>
<dbReference type="PANTHER" id="PTHR43226">
    <property type="entry name" value="XAA-PRO AMINOPEPTIDASE 3"/>
    <property type="match status" value="1"/>
</dbReference>
<dbReference type="Gene3D" id="3.90.230.10">
    <property type="entry name" value="Creatinase/methionine aminopeptidase superfamily"/>
    <property type="match status" value="1"/>
</dbReference>
<dbReference type="EMBL" id="JH611165">
    <property type="protein sequence ID" value="EJP73679.1"/>
    <property type="molecule type" value="Genomic_DNA"/>
</dbReference>
<dbReference type="GO" id="GO:0070006">
    <property type="term" value="F:metalloaminopeptidase activity"/>
    <property type="evidence" value="ECO:0007669"/>
    <property type="project" value="InterPro"/>
</dbReference>
<dbReference type="Gene3D" id="3.40.350.10">
    <property type="entry name" value="Creatinase/prolidase N-terminal domain"/>
    <property type="match status" value="1"/>
</dbReference>
<evidence type="ECO:0000256" key="3">
    <source>
        <dbReference type="ARBA" id="ARBA00008766"/>
    </source>
</evidence>
<evidence type="ECO:0000313" key="15">
    <source>
        <dbReference type="Proteomes" id="UP000010116"/>
    </source>
</evidence>
<dbReference type="InterPro" id="IPR036005">
    <property type="entry name" value="Creatinase/aminopeptidase-like"/>
</dbReference>
<keyword evidence="7" id="KW-0378">Hydrolase</keyword>
<dbReference type="Proteomes" id="UP000010116">
    <property type="component" value="Unassembled WGS sequence"/>
</dbReference>
<accession>J4KT18</accession>
<dbReference type="PANTHER" id="PTHR43226:SF4">
    <property type="entry name" value="XAA-PRO AMINOPEPTIDASE 3"/>
    <property type="match status" value="1"/>
</dbReference>
<dbReference type="HOGENOM" id="CLU_017266_1_0_6"/>
<dbReference type="SUPFAM" id="SSF55920">
    <property type="entry name" value="Creatinase/aminopeptidase"/>
    <property type="match status" value="1"/>
</dbReference>
<evidence type="ECO:0000256" key="8">
    <source>
        <dbReference type="ARBA" id="ARBA00023049"/>
    </source>
</evidence>
<organism evidence="14 15">
    <name type="scientific">SAR86 cluster bacterium SAR86B</name>
    <dbReference type="NCBI Taxonomy" id="1123867"/>
    <lineage>
        <taxon>Bacteria</taxon>
        <taxon>Pseudomonadati</taxon>
        <taxon>Pseudomonadota</taxon>
        <taxon>Gammaproteobacteria</taxon>
        <taxon>SAR86 cluster</taxon>
    </lineage>
</organism>
<dbReference type="InterPro" id="IPR029149">
    <property type="entry name" value="Creatin/AminoP/Spt16_N"/>
</dbReference>
<dbReference type="SUPFAM" id="SSF53092">
    <property type="entry name" value="Creatinase/prolidase N-terminal domain"/>
    <property type="match status" value="1"/>
</dbReference>
<dbReference type="Pfam" id="PF00557">
    <property type="entry name" value="Peptidase_M24"/>
    <property type="match status" value="1"/>
</dbReference>
<dbReference type="Pfam" id="PF05195">
    <property type="entry name" value="AMP_N"/>
    <property type="match status" value="1"/>
</dbReference>
<dbReference type="GO" id="GO:0006508">
    <property type="term" value="P:proteolysis"/>
    <property type="evidence" value="ECO:0007669"/>
    <property type="project" value="UniProtKB-KW"/>
</dbReference>
<dbReference type="SMART" id="SM01011">
    <property type="entry name" value="AMP_N"/>
    <property type="match status" value="1"/>
</dbReference>
<evidence type="ECO:0000256" key="10">
    <source>
        <dbReference type="ARBA" id="ARBA00069363"/>
    </source>
</evidence>
<protein>
    <recommendedName>
        <fullName evidence="10">Xaa-Pro aminopeptidase</fullName>
        <ecNumber evidence="4">3.4.11.9</ecNumber>
    </recommendedName>
    <alternativeName>
        <fullName evidence="11">Aminopeptidase P II</fullName>
    </alternativeName>
    <alternativeName>
        <fullName evidence="12">X-Pro aminopeptidase</fullName>
    </alternativeName>
</protein>
<feature type="domain" description="Aminopeptidase P N-terminal" evidence="13">
    <location>
        <begin position="1"/>
        <end position="134"/>
    </location>
</feature>
<reference evidence="14 15" key="1">
    <citation type="journal article" date="2012" name="ISME J.">
        <title>Genomic insights to SAR86, an abundant and uncultivated marine bacterial lineage.</title>
        <authorList>
            <person name="Dupont C.L."/>
            <person name="Rusch D.B."/>
            <person name="Yooseph S."/>
            <person name="Lombardo M.J."/>
            <person name="Richter R.A."/>
            <person name="Valas R."/>
            <person name="Novotny M."/>
            <person name="Yee-Greenbaum J."/>
            <person name="Selengut J.D."/>
            <person name="Haft D.H."/>
            <person name="Halpern A.L."/>
            <person name="Lasken R.S."/>
            <person name="Nealson K."/>
            <person name="Friedman R."/>
            <person name="Venter J.C."/>
        </authorList>
    </citation>
    <scope>NUCLEOTIDE SEQUENCE [LARGE SCALE GENOMIC DNA]</scope>
</reference>
<evidence type="ECO:0000256" key="1">
    <source>
        <dbReference type="ARBA" id="ARBA00001424"/>
    </source>
</evidence>
<dbReference type="InterPro" id="IPR052433">
    <property type="entry name" value="X-Pro_dipept-like"/>
</dbReference>
<keyword evidence="8" id="KW-0482">Metalloprotease</keyword>
<keyword evidence="5" id="KW-0645">Protease</keyword>
<evidence type="ECO:0000256" key="5">
    <source>
        <dbReference type="ARBA" id="ARBA00022670"/>
    </source>
</evidence>
<dbReference type="InterPro" id="IPR000994">
    <property type="entry name" value="Pept_M24"/>
</dbReference>
<evidence type="ECO:0000256" key="6">
    <source>
        <dbReference type="ARBA" id="ARBA00022723"/>
    </source>
</evidence>